<accession>A0A8S5TWL9</accession>
<dbReference type="EMBL" id="BK015949">
    <property type="protein sequence ID" value="DAF86602.1"/>
    <property type="molecule type" value="Genomic_DNA"/>
</dbReference>
<sequence>MIPVLSHDVTPSYHLMIPVLSYDGLLSKEILHHSYFNISSHIII</sequence>
<protein>
    <submittedName>
        <fullName evidence="1">Uncharacterized protein</fullName>
    </submittedName>
</protein>
<organism evidence="1">
    <name type="scientific">Siphoviridae sp. ctcx61</name>
    <dbReference type="NCBI Taxonomy" id="2825575"/>
    <lineage>
        <taxon>Viruses</taxon>
        <taxon>Duplodnaviria</taxon>
        <taxon>Heunggongvirae</taxon>
        <taxon>Uroviricota</taxon>
        <taxon>Caudoviricetes</taxon>
    </lineage>
</organism>
<proteinExistence type="predicted"/>
<evidence type="ECO:0000313" key="1">
    <source>
        <dbReference type="EMBL" id="DAF86602.1"/>
    </source>
</evidence>
<reference evidence="1" key="1">
    <citation type="journal article" date="2021" name="Proc. Natl. Acad. Sci. U.S.A.">
        <title>A Catalog of Tens of Thousands of Viruses from Human Metagenomes Reveals Hidden Associations with Chronic Diseases.</title>
        <authorList>
            <person name="Tisza M.J."/>
            <person name="Buck C.B."/>
        </authorList>
    </citation>
    <scope>NUCLEOTIDE SEQUENCE</scope>
    <source>
        <strain evidence="1">Ctcx61</strain>
    </source>
</reference>
<name>A0A8S5TWL9_9CAUD</name>